<evidence type="ECO:0000313" key="1">
    <source>
        <dbReference type="EMBL" id="BBI30919.1"/>
    </source>
</evidence>
<accession>A0A3T1CYS2</accession>
<name>A0A3T1CYS2_9BACL</name>
<reference evidence="1 2" key="1">
    <citation type="submission" date="2019-01" db="EMBL/GenBank/DDBJ databases">
        <title>Complete genome sequence of Cohnella hallensis HS21 isolated from Korean fir (Abies koreana) rhizospheric soil.</title>
        <authorList>
            <person name="Jiang L."/>
            <person name="Kang S.W."/>
            <person name="Kim S."/>
            <person name="Jung J."/>
            <person name="Kim C.Y."/>
            <person name="Kim D.H."/>
            <person name="Kim S.W."/>
            <person name="Lee J."/>
        </authorList>
    </citation>
    <scope>NUCLEOTIDE SEQUENCE [LARGE SCALE GENOMIC DNA]</scope>
    <source>
        <strain evidence="1 2">HS21</strain>
    </source>
</reference>
<dbReference type="KEGG" id="cohn:KCTCHS21_03180"/>
<organism evidence="1 2">
    <name type="scientific">Cohnella abietis</name>
    <dbReference type="NCBI Taxonomy" id="2507935"/>
    <lineage>
        <taxon>Bacteria</taxon>
        <taxon>Bacillati</taxon>
        <taxon>Bacillota</taxon>
        <taxon>Bacilli</taxon>
        <taxon>Bacillales</taxon>
        <taxon>Paenibacillaceae</taxon>
        <taxon>Cohnella</taxon>
    </lineage>
</organism>
<keyword evidence="2" id="KW-1185">Reference proteome</keyword>
<dbReference type="Proteomes" id="UP000289856">
    <property type="component" value="Chromosome"/>
</dbReference>
<sequence length="42" mass="4837">MEWLVAEEKLAVEVRQTDRMAILARPVVQEEVQWPNGSLLSN</sequence>
<dbReference type="EMBL" id="AP019400">
    <property type="protein sequence ID" value="BBI30919.1"/>
    <property type="molecule type" value="Genomic_DNA"/>
</dbReference>
<dbReference type="AlphaFoldDB" id="A0A3T1CYS2"/>
<evidence type="ECO:0000313" key="2">
    <source>
        <dbReference type="Proteomes" id="UP000289856"/>
    </source>
</evidence>
<proteinExistence type="predicted"/>
<gene>
    <name evidence="1" type="ORF">KCTCHS21_03180</name>
</gene>
<protein>
    <submittedName>
        <fullName evidence="1">Uncharacterized protein</fullName>
    </submittedName>
</protein>